<dbReference type="EMBL" id="SNRX01000039">
    <property type="protein sequence ID" value="KAA6300916.1"/>
    <property type="molecule type" value="Genomic_DNA"/>
</dbReference>
<accession>A0A5M8NVN1</accession>
<evidence type="ECO:0000313" key="2">
    <source>
        <dbReference type="Proteomes" id="UP000324575"/>
    </source>
</evidence>
<protein>
    <submittedName>
        <fullName evidence="1">Uncharacterized protein</fullName>
    </submittedName>
</protein>
<reference evidence="1 2" key="1">
    <citation type="submission" date="2019-03" db="EMBL/GenBank/DDBJ databases">
        <title>Single cell metagenomics reveals metabolic interactions within the superorganism composed of flagellate Streblomastix strix and complex community of Bacteroidetes bacteria on its surface.</title>
        <authorList>
            <person name="Treitli S.C."/>
            <person name="Kolisko M."/>
            <person name="Husnik F."/>
            <person name="Keeling P."/>
            <person name="Hampl V."/>
        </authorList>
    </citation>
    <scope>NUCLEOTIDE SEQUENCE [LARGE SCALE GENOMIC DNA]</scope>
    <source>
        <strain evidence="1">St1</strain>
    </source>
</reference>
<dbReference type="AlphaFoldDB" id="A0A5M8NVN1"/>
<name>A0A5M8NVN1_9BACT</name>
<organism evidence="1 2">
    <name type="scientific">Candidatus Ordinivivax streblomastigis</name>
    <dbReference type="NCBI Taxonomy" id="2540710"/>
    <lineage>
        <taxon>Bacteria</taxon>
        <taxon>Pseudomonadati</taxon>
        <taxon>Bacteroidota</taxon>
        <taxon>Bacteroidia</taxon>
        <taxon>Bacteroidales</taxon>
        <taxon>Candidatus Ordinivivax</taxon>
    </lineage>
</organism>
<evidence type="ECO:0000313" key="1">
    <source>
        <dbReference type="EMBL" id="KAA6300916.1"/>
    </source>
</evidence>
<dbReference type="Proteomes" id="UP000324575">
    <property type="component" value="Unassembled WGS sequence"/>
</dbReference>
<proteinExistence type="predicted"/>
<comment type="caution">
    <text evidence="1">The sequence shown here is derived from an EMBL/GenBank/DDBJ whole genome shotgun (WGS) entry which is preliminary data.</text>
</comment>
<gene>
    <name evidence="1" type="ORF">EZS26_002942</name>
</gene>
<sequence>MVGDMITQYPHYLFALLAGSESVQDSDGDWIPSETIRELISVCREETNGRGSEIQVAGGIFHRFASLVQLPKAAPRVEVGTSVFIANNADGSSVRITGSVLKFDAGQIHSRLWI</sequence>